<feature type="compositionally biased region" description="Polar residues" evidence="4">
    <location>
        <begin position="585"/>
        <end position="603"/>
    </location>
</feature>
<dbReference type="GO" id="GO:0045727">
    <property type="term" value="P:positive regulation of translation"/>
    <property type="evidence" value="ECO:0007669"/>
    <property type="project" value="TreeGrafter"/>
</dbReference>
<name>A0A3B3YNG5_9TELE</name>
<dbReference type="PANTHER" id="PTHR22792">
    <property type="entry name" value="LUPUS LA PROTEIN-RELATED"/>
    <property type="match status" value="1"/>
</dbReference>
<evidence type="ECO:0000256" key="4">
    <source>
        <dbReference type="SAM" id="MobiDB-lite"/>
    </source>
</evidence>
<evidence type="ECO:0000313" key="7">
    <source>
        <dbReference type="Proteomes" id="UP000261480"/>
    </source>
</evidence>
<dbReference type="InterPro" id="IPR036388">
    <property type="entry name" value="WH-like_DNA-bd_sf"/>
</dbReference>
<dbReference type="CDD" id="cd08035">
    <property type="entry name" value="LARP_4"/>
    <property type="match status" value="1"/>
</dbReference>
<dbReference type="InterPro" id="IPR058699">
    <property type="entry name" value="RRM_LARP4/4B"/>
</dbReference>
<reference evidence="6" key="1">
    <citation type="submission" date="2025-08" db="UniProtKB">
        <authorList>
            <consortium name="Ensembl"/>
        </authorList>
    </citation>
    <scope>IDENTIFICATION</scope>
</reference>
<dbReference type="PANTHER" id="PTHR22792:SF48">
    <property type="entry name" value="LA-RELATED PROTEIN 4"/>
    <property type="match status" value="1"/>
</dbReference>
<dbReference type="Pfam" id="PF05383">
    <property type="entry name" value="La"/>
    <property type="match status" value="1"/>
</dbReference>
<evidence type="ECO:0000256" key="2">
    <source>
        <dbReference type="ARBA" id="ARBA00022884"/>
    </source>
</evidence>
<feature type="compositionally biased region" description="Basic and acidic residues" evidence="4">
    <location>
        <begin position="130"/>
        <end position="140"/>
    </location>
</feature>
<evidence type="ECO:0000313" key="6">
    <source>
        <dbReference type="Ensembl" id="ENSPMEP00000028892.1"/>
    </source>
</evidence>
<feature type="region of interest" description="Disordered" evidence="4">
    <location>
        <begin position="433"/>
        <end position="505"/>
    </location>
</feature>
<feature type="region of interest" description="Disordered" evidence="4">
    <location>
        <begin position="61"/>
        <end position="82"/>
    </location>
</feature>
<accession>A0A3B3YNG5</accession>
<dbReference type="GO" id="GO:0005829">
    <property type="term" value="C:cytosol"/>
    <property type="evidence" value="ECO:0007669"/>
    <property type="project" value="TreeGrafter"/>
</dbReference>
<dbReference type="CDD" id="cd12707">
    <property type="entry name" value="RRM_LARP4"/>
    <property type="match status" value="1"/>
</dbReference>
<feature type="compositionally biased region" description="Basic and acidic residues" evidence="4">
    <location>
        <begin position="709"/>
        <end position="718"/>
    </location>
</feature>
<keyword evidence="2 3" id="KW-0694">RNA-binding</keyword>
<organism evidence="6 7">
    <name type="scientific">Poecilia mexicana</name>
    <dbReference type="NCBI Taxonomy" id="48701"/>
    <lineage>
        <taxon>Eukaryota</taxon>
        <taxon>Metazoa</taxon>
        <taxon>Chordata</taxon>
        <taxon>Craniata</taxon>
        <taxon>Vertebrata</taxon>
        <taxon>Euteleostomi</taxon>
        <taxon>Actinopterygii</taxon>
        <taxon>Neopterygii</taxon>
        <taxon>Teleostei</taxon>
        <taxon>Neoteleostei</taxon>
        <taxon>Acanthomorphata</taxon>
        <taxon>Ovalentaria</taxon>
        <taxon>Atherinomorphae</taxon>
        <taxon>Cyprinodontiformes</taxon>
        <taxon>Poeciliidae</taxon>
        <taxon>Poeciliinae</taxon>
        <taxon>Poecilia</taxon>
    </lineage>
</organism>
<dbReference type="Pfam" id="PF26088">
    <property type="entry name" value="RRM_LARP4"/>
    <property type="match status" value="1"/>
</dbReference>
<dbReference type="InterPro" id="IPR006630">
    <property type="entry name" value="La_HTH"/>
</dbReference>
<dbReference type="CTD" id="100332095"/>
<dbReference type="Ensembl" id="ENSPMET00000019466.1">
    <property type="protein sequence ID" value="ENSPMEP00000028892.1"/>
    <property type="gene ID" value="ENSPMEG00000014271.1"/>
</dbReference>
<dbReference type="Proteomes" id="UP000261480">
    <property type="component" value="Unplaced"/>
</dbReference>
<evidence type="ECO:0000256" key="3">
    <source>
        <dbReference type="PROSITE-ProRule" id="PRU00332"/>
    </source>
</evidence>
<feature type="region of interest" description="Disordered" evidence="4">
    <location>
        <begin position="1"/>
        <end position="47"/>
    </location>
</feature>
<dbReference type="PROSITE" id="PS50961">
    <property type="entry name" value="HTH_LA"/>
    <property type="match status" value="1"/>
</dbReference>
<dbReference type="InterPro" id="IPR045180">
    <property type="entry name" value="La_dom_prot"/>
</dbReference>
<dbReference type="GO" id="GO:0010494">
    <property type="term" value="C:cytoplasmic stress granule"/>
    <property type="evidence" value="ECO:0007669"/>
    <property type="project" value="TreeGrafter"/>
</dbReference>
<feature type="region of interest" description="Disordered" evidence="4">
    <location>
        <begin position="112"/>
        <end position="140"/>
    </location>
</feature>
<dbReference type="KEGG" id="pmei:106931372"/>
<dbReference type="SUPFAM" id="SSF46785">
    <property type="entry name" value="Winged helix' DNA-binding domain"/>
    <property type="match status" value="1"/>
</dbReference>
<dbReference type="RefSeq" id="XP_014864951.1">
    <property type="nucleotide sequence ID" value="XM_015009465.1"/>
</dbReference>
<proteinExistence type="predicted"/>
<sequence>MSSDQSGEPPLLQEEADPGPKSGGKDEAPLGSEGGSGGMVTSKGAGLNPNAKVWQEIPVASSEAVTSPHWPPSDISYSEPSSAGCKPYSVGFTALGDSSSTATAEIAVNGMDPQELGFSPAESTTGSSDSKTEEQVSSENLRESLKKELEFYFSRENLSKDLYLMSQMDSDQFVPIWTIASMEGIKVLTTDMELILDVLRSSPMVQVDEKGEKVRPNHKRCIIILREVPETTPVEEVESLFKNENCPKVISVEFAHNNNWYITFQSDTDAQQAYKYLREEVKTFQGKPIMARIKAINTFFAKNGYRSMDSSLYAQQSQNQSQYSSPLYMQHVYPQQQYPVYGIVPPTWTPSPTPYFETPLAPFPNSGFVNGFGSAGHYKAGSTALNLTRPFNRNRVPLYSRKNVINAFRNHVKPQIRTSEVTAASITPVPLESLTGLRSPQPPVIGAPTSSHQTTADITPAFSQLSSSSSSLDPNDDSGMAGRGRRSTTYRGTRRRREEERNTRPVPLAEVKVSPPKFDLAATNFPPLPGCVVSTQGEPVLENRMSDVVRGLYKTEQTNKDTTVSPASAQTLATEVAVTVSNPAPTVSKSVSQPLGSLASRISNQEKRVERAEPPVSKVTQRTPVQATVNSSPSSSSSSSQPTSSSRPQPSAASTPATPSTPAPSTAAITTPAQEPRKLSYAEVCQRPPKDPPPAAPAPSGTASGQPLRELRVNKAEEPGSGTSPGDKQERGHDKEGGWECKESRPPRERDSQGYYRSNGPRGGGGLKFRDQRRPPPARRGSPQGGFRLTGKEQNIPPVSPK</sequence>
<feature type="compositionally biased region" description="Polar residues" evidence="4">
    <location>
        <begin position="448"/>
        <end position="457"/>
    </location>
</feature>
<feature type="compositionally biased region" description="Low complexity" evidence="4">
    <location>
        <begin position="463"/>
        <end position="472"/>
    </location>
</feature>
<feature type="domain" description="HTH La-type RNA-binding" evidence="5">
    <location>
        <begin position="135"/>
        <end position="224"/>
    </location>
</feature>
<dbReference type="InterPro" id="IPR035979">
    <property type="entry name" value="RBD_domain_sf"/>
</dbReference>
<dbReference type="GeneID" id="106931372"/>
<feature type="compositionally biased region" description="Polar residues" evidence="4">
    <location>
        <begin position="618"/>
        <end position="630"/>
    </location>
</feature>
<keyword evidence="7" id="KW-1185">Reference proteome</keyword>
<protein>
    <recommendedName>
        <fullName evidence="5">HTH La-type RNA-binding domain-containing protein</fullName>
    </recommendedName>
</protein>
<dbReference type="STRING" id="48701.ENSPMEP00000028892"/>
<dbReference type="GO" id="GO:0003730">
    <property type="term" value="F:mRNA 3'-UTR binding"/>
    <property type="evidence" value="ECO:0007669"/>
    <property type="project" value="TreeGrafter"/>
</dbReference>
<feature type="region of interest" description="Disordered" evidence="4">
    <location>
        <begin position="585"/>
        <end position="802"/>
    </location>
</feature>
<dbReference type="SUPFAM" id="SSF54928">
    <property type="entry name" value="RNA-binding domain, RBD"/>
    <property type="match status" value="1"/>
</dbReference>
<keyword evidence="1" id="KW-0597">Phosphoprotein</keyword>
<reference evidence="6" key="2">
    <citation type="submission" date="2025-09" db="UniProtKB">
        <authorList>
            <consortium name="Ensembl"/>
        </authorList>
    </citation>
    <scope>IDENTIFICATION</scope>
</reference>
<feature type="compositionally biased region" description="Basic and acidic residues" evidence="4">
    <location>
        <begin position="604"/>
        <end position="613"/>
    </location>
</feature>
<feature type="compositionally biased region" description="Basic residues" evidence="4">
    <location>
        <begin position="483"/>
        <end position="495"/>
    </location>
</feature>
<feature type="compositionally biased region" description="Low complexity" evidence="4">
    <location>
        <begin position="631"/>
        <end position="674"/>
    </location>
</feature>
<feature type="compositionally biased region" description="Basic and acidic residues" evidence="4">
    <location>
        <begin position="727"/>
        <end position="752"/>
    </location>
</feature>
<dbReference type="AlphaFoldDB" id="A0A3B3YNG5"/>
<evidence type="ECO:0000256" key="1">
    <source>
        <dbReference type="ARBA" id="ARBA00022553"/>
    </source>
</evidence>
<dbReference type="OrthoDB" id="10046764at2759"/>
<dbReference type="InterPro" id="IPR036390">
    <property type="entry name" value="WH_DNA-bd_sf"/>
</dbReference>
<dbReference type="InterPro" id="IPR034903">
    <property type="entry name" value="LARP4_RRM"/>
</dbReference>
<dbReference type="Gene3D" id="1.10.10.10">
    <property type="entry name" value="Winged helix-like DNA-binding domain superfamily/Winged helix DNA-binding domain"/>
    <property type="match status" value="1"/>
</dbReference>
<evidence type="ECO:0000259" key="5">
    <source>
        <dbReference type="PROSITE" id="PS50961"/>
    </source>
</evidence>
<dbReference type="SMART" id="SM00715">
    <property type="entry name" value="LA"/>
    <property type="match status" value="1"/>
</dbReference>